<sequence>MMKYAGILLIKFIACLIAFAVGLDLFFDATYLDIFSFSLLTTIMSFLIGDRLILPYFGNTSASIVDFLLAYTSVWIFGSILLNNYMQIAWGSIISAVIITIAEAFIHQFILNRFPDVQTNRRTKMRANHKLAYNAEFSEDHDFNDKKE</sequence>
<evidence type="ECO:0000313" key="2">
    <source>
        <dbReference type="EMBL" id="EHL77973.1"/>
    </source>
</evidence>
<dbReference type="Proteomes" id="UP000011747">
    <property type="component" value="Unassembled WGS sequence"/>
</dbReference>
<keyword evidence="1" id="KW-0472">Membrane</keyword>
<dbReference type="EMBL" id="ACWF01000101">
    <property type="protein sequence ID" value="EHL77973.1"/>
    <property type="molecule type" value="Genomic_DNA"/>
</dbReference>
<organism evidence="2 3">
    <name type="scientific">Bacillus smithii 7_3_47FAA</name>
    <dbReference type="NCBI Taxonomy" id="665952"/>
    <lineage>
        <taxon>Bacteria</taxon>
        <taxon>Bacillati</taxon>
        <taxon>Bacillota</taxon>
        <taxon>Bacilli</taxon>
        <taxon>Bacillales</taxon>
        <taxon>Bacillaceae</taxon>
        <taxon>Bacillus</taxon>
    </lineage>
</organism>
<feature type="transmembrane region" description="Helical" evidence="1">
    <location>
        <begin position="88"/>
        <end position="111"/>
    </location>
</feature>
<keyword evidence="1" id="KW-1133">Transmembrane helix</keyword>
<feature type="transmembrane region" description="Helical" evidence="1">
    <location>
        <begin position="30"/>
        <end position="49"/>
    </location>
</feature>
<keyword evidence="1" id="KW-0812">Transmembrane</keyword>
<comment type="caution">
    <text evidence="2">The sequence shown here is derived from an EMBL/GenBank/DDBJ whole genome shotgun (WGS) entry which is preliminary data.</text>
</comment>
<dbReference type="AlphaFoldDB" id="G9QLL4"/>
<keyword evidence="3" id="KW-1185">Reference proteome</keyword>
<dbReference type="InterPro" id="IPR019649">
    <property type="entry name" value="DUF2512"/>
</dbReference>
<evidence type="ECO:0008006" key="4">
    <source>
        <dbReference type="Google" id="ProtNLM"/>
    </source>
</evidence>
<feature type="transmembrane region" description="Helical" evidence="1">
    <location>
        <begin position="61"/>
        <end position="82"/>
    </location>
</feature>
<evidence type="ECO:0000256" key="1">
    <source>
        <dbReference type="SAM" id="Phobius"/>
    </source>
</evidence>
<gene>
    <name evidence="2" type="ORF">HMPREF1015_02669</name>
</gene>
<reference evidence="2 3" key="1">
    <citation type="submission" date="2011-09" db="EMBL/GenBank/DDBJ databases">
        <title>The Genome Sequence of Bacillus smithii 7_3_47FAA.</title>
        <authorList>
            <consortium name="The Broad Institute Genome Sequencing Platform"/>
            <person name="Earl A."/>
            <person name="Ward D."/>
            <person name="Feldgarden M."/>
            <person name="Gevers D."/>
            <person name="Daigneault M."/>
            <person name="Strauss J."/>
            <person name="Allen-Vercoe E."/>
            <person name="Young S.K."/>
            <person name="Zeng Q."/>
            <person name="Gargeya S."/>
            <person name="Fitzgerald M."/>
            <person name="Haas B."/>
            <person name="Abouelleil A."/>
            <person name="Alvarado L."/>
            <person name="Arachchi H.M."/>
            <person name="Berlin A."/>
            <person name="Brown A."/>
            <person name="Chapman S.B."/>
            <person name="Chen Z."/>
            <person name="Dunbar C."/>
            <person name="Freedman E."/>
            <person name="Gearin G."/>
            <person name="Goldberg J."/>
            <person name="Griggs A."/>
            <person name="Gujja S."/>
            <person name="Heiman D."/>
            <person name="Howarth C."/>
            <person name="Larson L."/>
            <person name="Lui A."/>
            <person name="MacDonald P.J.P."/>
            <person name="Montmayeur A."/>
            <person name="Murphy C."/>
            <person name="Neiman D."/>
            <person name="Pearson M."/>
            <person name="Priest M."/>
            <person name="Roberts A."/>
            <person name="Saif S."/>
            <person name="Shea T."/>
            <person name="Shenoy N."/>
            <person name="Sisk P."/>
            <person name="Stolte C."/>
            <person name="Sykes S."/>
            <person name="Wortman J."/>
            <person name="Nusbaum C."/>
            <person name="Birren B."/>
        </authorList>
    </citation>
    <scope>NUCLEOTIDE SEQUENCE [LARGE SCALE GENOMIC DNA]</scope>
    <source>
        <strain evidence="2 3">7_3_47FAA</strain>
    </source>
</reference>
<dbReference type="HOGENOM" id="CLU_128610_1_0_9"/>
<name>G9QLL4_9BACI</name>
<evidence type="ECO:0000313" key="3">
    <source>
        <dbReference type="Proteomes" id="UP000011747"/>
    </source>
</evidence>
<accession>G9QLL4</accession>
<protein>
    <recommendedName>
        <fullName evidence="4">Integral membrane protein</fullName>
    </recommendedName>
</protein>
<proteinExistence type="predicted"/>
<dbReference type="Pfam" id="PF10710">
    <property type="entry name" value="DUF2512"/>
    <property type="match status" value="1"/>
</dbReference>
<dbReference type="PATRIC" id="fig|665952.3.peg.1947"/>